<dbReference type="PANTHER" id="PTHR38926">
    <property type="entry name" value="F-BOX DOMAIN CONTAINING PROTEIN, EXPRESSED"/>
    <property type="match status" value="1"/>
</dbReference>
<dbReference type="SUPFAM" id="SSF52047">
    <property type="entry name" value="RNI-like"/>
    <property type="match status" value="1"/>
</dbReference>
<organism evidence="1 2">
    <name type="scientific">Mycena metata</name>
    <dbReference type="NCBI Taxonomy" id="1033252"/>
    <lineage>
        <taxon>Eukaryota</taxon>
        <taxon>Fungi</taxon>
        <taxon>Dikarya</taxon>
        <taxon>Basidiomycota</taxon>
        <taxon>Agaricomycotina</taxon>
        <taxon>Agaricomycetes</taxon>
        <taxon>Agaricomycetidae</taxon>
        <taxon>Agaricales</taxon>
        <taxon>Marasmiineae</taxon>
        <taxon>Mycenaceae</taxon>
        <taxon>Mycena</taxon>
    </lineage>
</organism>
<accession>A0AAD7HHV7</accession>
<dbReference type="EMBL" id="JARKIB010000233">
    <property type="protein sequence ID" value="KAJ7721118.1"/>
    <property type="molecule type" value="Genomic_DNA"/>
</dbReference>
<evidence type="ECO:0008006" key="3">
    <source>
        <dbReference type="Google" id="ProtNLM"/>
    </source>
</evidence>
<dbReference type="Proteomes" id="UP001215598">
    <property type="component" value="Unassembled WGS sequence"/>
</dbReference>
<evidence type="ECO:0000313" key="1">
    <source>
        <dbReference type="EMBL" id="KAJ7721118.1"/>
    </source>
</evidence>
<comment type="caution">
    <text evidence="1">The sequence shown here is derived from an EMBL/GenBank/DDBJ whole genome shotgun (WGS) entry which is preliminary data.</text>
</comment>
<evidence type="ECO:0000313" key="2">
    <source>
        <dbReference type="Proteomes" id="UP001215598"/>
    </source>
</evidence>
<keyword evidence="2" id="KW-1185">Reference proteome</keyword>
<dbReference type="AlphaFoldDB" id="A0AAD7HHV7"/>
<dbReference type="InterPro" id="IPR032675">
    <property type="entry name" value="LRR_dom_sf"/>
</dbReference>
<protein>
    <recommendedName>
        <fullName evidence="3">F-box domain-containing protein</fullName>
    </recommendedName>
</protein>
<name>A0AAD7HHV7_9AGAR</name>
<reference evidence="1" key="1">
    <citation type="submission" date="2023-03" db="EMBL/GenBank/DDBJ databases">
        <title>Massive genome expansion in bonnet fungi (Mycena s.s.) driven by repeated elements and novel gene families across ecological guilds.</title>
        <authorList>
            <consortium name="Lawrence Berkeley National Laboratory"/>
            <person name="Harder C.B."/>
            <person name="Miyauchi S."/>
            <person name="Viragh M."/>
            <person name="Kuo A."/>
            <person name="Thoen E."/>
            <person name="Andreopoulos B."/>
            <person name="Lu D."/>
            <person name="Skrede I."/>
            <person name="Drula E."/>
            <person name="Henrissat B."/>
            <person name="Morin E."/>
            <person name="Kohler A."/>
            <person name="Barry K."/>
            <person name="LaButti K."/>
            <person name="Morin E."/>
            <person name="Salamov A."/>
            <person name="Lipzen A."/>
            <person name="Mereny Z."/>
            <person name="Hegedus B."/>
            <person name="Baldrian P."/>
            <person name="Stursova M."/>
            <person name="Weitz H."/>
            <person name="Taylor A."/>
            <person name="Grigoriev I.V."/>
            <person name="Nagy L.G."/>
            <person name="Martin F."/>
            <person name="Kauserud H."/>
        </authorList>
    </citation>
    <scope>NUCLEOTIDE SEQUENCE</scope>
    <source>
        <strain evidence="1">CBHHK182m</strain>
    </source>
</reference>
<proteinExistence type="predicted"/>
<dbReference type="PANTHER" id="PTHR38926:SF5">
    <property type="entry name" value="F-BOX AND LEUCINE-RICH REPEAT PROTEIN 6"/>
    <property type="match status" value="1"/>
</dbReference>
<sequence length="520" mass="57493">MASPFTSRLGTNYCPQDEEIAQILALTAGPSLRLEALEDEISNLQHALQKLVEEREKLATYIDAHKALLSPARRLPHDVIEEIFMACLPTHRNCVMSATEAPILLGRICSAWRDLSLSTPRLWASLHIVEPIMHDGAPWSPVLDQKAALRLATTKTWLGRSGQCTLSLSLLSGADYRDQSSIGGPTLFLDALVPFASRWEHISFVGPSSSVVPALSHLTAAHVPTLKSLAIRDLHEGDSVGWESLGIIQAPAISSFKFFGENIPALEISLHWNHLAELEIKESAMTGDIALQVLSRCPQLRTCRLSVKYEPDITQRPTAECPFLHTLELDSEDSLSRIMYQIFGRVSFSQLRHLELFGMGDDGDENTGISCNLAAAVPSLETVAMNGDLLVGEHFKDFVRSLPPTIQKFHLNPPIWTNLSGELLSAFIPPPDFPNLCCPNLRELEIQQSCSVPNDVLVAFIRPRVGMLSRLAIHFTARRSQDDALPNIQPFLEAGLQIELTYRPPFSPPRFSSPWDGLAD</sequence>
<dbReference type="Gene3D" id="3.80.10.10">
    <property type="entry name" value="Ribonuclease Inhibitor"/>
    <property type="match status" value="1"/>
</dbReference>
<gene>
    <name evidence="1" type="ORF">B0H16DRAFT_378208</name>
</gene>